<dbReference type="InterPro" id="IPR013685">
    <property type="entry name" value="POTRA_FtsQ_type"/>
</dbReference>
<dbReference type="GO" id="GO:0090529">
    <property type="term" value="P:cell septum assembly"/>
    <property type="evidence" value="ECO:0007669"/>
    <property type="project" value="InterPro"/>
</dbReference>
<dbReference type="AlphaFoldDB" id="A0A975U4G4"/>
<protein>
    <recommendedName>
        <fullName evidence="9">Cell division protein FtsQ</fullName>
    </recommendedName>
</protein>
<dbReference type="HAMAP" id="MF_00911">
    <property type="entry name" value="FtsQ_subfam"/>
    <property type="match status" value="1"/>
</dbReference>
<evidence type="ECO:0000256" key="10">
    <source>
        <dbReference type="SAM" id="MobiDB-lite"/>
    </source>
</evidence>
<dbReference type="Pfam" id="PF08478">
    <property type="entry name" value="POTRA_1"/>
    <property type="match status" value="1"/>
</dbReference>
<evidence type="ECO:0000256" key="4">
    <source>
        <dbReference type="ARBA" id="ARBA00022618"/>
    </source>
</evidence>
<gene>
    <name evidence="9" type="primary">ftsQ</name>
    <name evidence="12" type="ORF">KO353_04925</name>
</gene>
<accession>A0A975U4G4</accession>
<evidence type="ECO:0000256" key="9">
    <source>
        <dbReference type="HAMAP-Rule" id="MF_00911"/>
    </source>
</evidence>
<proteinExistence type="inferred from homology"/>
<keyword evidence="4 9" id="KW-0132">Cell division</keyword>
<dbReference type="GO" id="GO:0032153">
    <property type="term" value="C:cell division site"/>
    <property type="evidence" value="ECO:0007669"/>
    <property type="project" value="UniProtKB-UniRule"/>
</dbReference>
<keyword evidence="7 9" id="KW-0472">Membrane</keyword>
<dbReference type="PROSITE" id="PS51779">
    <property type="entry name" value="POTRA"/>
    <property type="match status" value="1"/>
</dbReference>
<dbReference type="Proteomes" id="UP000694001">
    <property type="component" value="Chromosome"/>
</dbReference>
<reference evidence="12" key="1">
    <citation type="submission" date="2021-06" db="EMBL/GenBank/DDBJ databases">
        <title>Elioraea tepida, sp. nov., a moderately thermophilic aerobic anoxygenic phototrophic bacterium isolated from an alkaline siliceous hot spring mat community in Yellowstone National Park, WY, USA.</title>
        <authorList>
            <person name="Saini M.K."/>
            <person name="Yoshida S."/>
            <person name="Sebastian A."/>
            <person name="Hirose S."/>
            <person name="Hara E."/>
            <person name="Tamaki H."/>
            <person name="Soulier N.T."/>
            <person name="Albert I."/>
            <person name="Hanada S."/>
            <person name="Bryant D.A."/>
            <person name="Tank M."/>
        </authorList>
    </citation>
    <scope>NUCLEOTIDE SEQUENCE</scope>
    <source>
        <strain evidence="12">MS-P2</strain>
    </source>
</reference>
<comment type="function">
    <text evidence="9">Essential cell division protein.</text>
</comment>
<evidence type="ECO:0000256" key="8">
    <source>
        <dbReference type="ARBA" id="ARBA00023306"/>
    </source>
</evidence>
<keyword evidence="5 9" id="KW-0812">Transmembrane</keyword>
<keyword evidence="2 9" id="KW-1003">Cell membrane</keyword>
<dbReference type="PANTHER" id="PTHR35851:SF1">
    <property type="entry name" value="CELL DIVISION PROTEIN FTSQ"/>
    <property type="match status" value="1"/>
</dbReference>
<sequence length="284" mass="31000">MRLLSAPRKTQRPSRLRLWLRRNRALARPAALGLAGVAVLAGAVLLWRAAEPGRALAAWRDHALRLTAAWGLAVEEITVEGRRNASGPMLLEASGLERGMPILAVSPEAVRARLEALPWVERATVQRRFPGRVHIVLAEREAFALWQRQGRFALIDRSGKVIVENDVAPFAGLPLVVGAGAERAAASLLDEIARFPEVKLRVTAAIRVGERRWNLRLASGADVMLPEGAEAAAIERLAALHRDQGLLDRSLAAIDMRLPDRLVLRPQPAPEPPAGARPPPRRPT</sequence>
<evidence type="ECO:0000256" key="1">
    <source>
        <dbReference type="ARBA" id="ARBA00004370"/>
    </source>
</evidence>
<evidence type="ECO:0000256" key="5">
    <source>
        <dbReference type="ARBA" id="ARBA00022692"/>
    </source>
</evidence>
<evidence type="ECO:0000259" key="11">
    <source>
        <dbReference type="PROSITE" id="PS51779"/>
    </source>
</evidence>
<feature type="region of interest" description="Disordered" evidence="10">
    <location>
        <begin position="263"/>
        <end position="284"/>
    </location>
</feature>
<dbReference type="InterPro" id="IPR034746">
    <property type="entry name" value="POTRA"/>
</dbReference>
<dbReference type="InterPro" id="IPR005548">
    <property type="entry name" value="Cell_div_FtsQ/DivIB_C"/>
</dbReference>
<dbReference type="EMBL" id="CP076448">
    <property type="protein sequence ID" value="QXM25558.1"/>
    <property type="molecule type" value="Genomic_DNA"/>
</dbReference>
<dbReference type="KEGG" id="elio:KO353_04925"/>
<keyword evidence="8 9" id="KW-0131">Cell cycle</keyword>
<dbReference type="InterPro" id="IPR026579">
    <property type="entry name" value="FtsQ"/>
</dbReference>
<evidence type="ECO:0000313" key="13">
    <source>
        <dbReference type="Proteomes" id="UP000694001"/>
    </source>
</evidence>
<feature type="compositionally biased region" description="Pro residues" evidence="10">
    <location>
        <begin position="267"/>
        <end position="278"/>
    </location>
</feature>
<dbReference type="RefSeq" id="WP_218286614.1">
    <property type="nucleotide sequence ID" value="NZ_CP076448.1"/>
</dbReference>
<evidence type="ECO:0000256" key="7">
    <source>
        <dbReference type="ARBA" id="ARBA00023136"/>
    </source>
</evidence>
<keyword evidence="13" id="KW-1185">Reference proteome</keyword>
<comment type="similarity">
    <text evidence="9">Belongs to the FtsQ/DivIB family. FtsQ subfamily.</text>
</comment>
<comment type="subcellular location">
    <subcellularLocation>
        <location evidence="9">Cell inner membrane</location>
        <topology evidence="9">Single-pass type II membrane protein</topology>
    </subcellularLocation>
    <subcellularLocation>
        <location evidence="1">Membrane</location>
    </subcellularLocation>
    <text evidence="9">Localizes to the division septum.</text>
</comment>
<dbReference type="PANTHER" id="PTHR35851">
    <property type="entry name" value="CELL DIVISION PROTEIN FTSQ"/>
    <property type="match status" value="1"/>
</dbReference>
<dbReference type="GO" id="GO:0043093">
    <property type="term" value="P:FtsZ-dependent cytokinesis"/>
    <property type="evidence" value="ECO:0007669"/>
    <property type="project" value="UniProtKB-UniRule"/>
</dbReference>
<feature type="domain" description="POTRA" evidence="11">
    <location>
        <begin position="72"/>
        <end position="140"/>
    </location>
</feature>
<dbReference type="GO" id="GO:0005886">
    <property type="term" value="C:plasma membrane"/>
    <property type="evidence" value="ECO:0007669"/>
    <property type="project" value="UniProtKB-SubCell"/>
</dbReference>
<keyword evidence="3 9" id="KW-0997">Cell inner membrane</keyword>
<name>A0A975U4G4_9PROT</name>
<keyword evidence="6 9" id="KW-1133">Transmembrane helix</keyword>
<evidence type="ECO:0000256" key="6">
    <source>
        <dbReference type="ARBA" id="ARBA00022989"/>
    </source>
</evidence>
<evidence type="ECO:0000313" key="12">
    <source>
        <dbReference type="EMBL" id="QXM25558.1"/>
    </source>
</evidence>
<evidence type="ECO:0000256" key="2">
    <source>
        <dbReference type="ARBA" id="ARBA00022475"/>
    </source>
</evidence>
<dbReference type="Pfam" id="PF03799">
    <property type="entry name" value="FtsQ_DivIB_C"/>
    <property type="match status" value="1"/>
</dbReference>
<organism evidence="12 13">
    <name type="scientific">Elioraea tepida</name>
    <dbReference type="NCBI Taxonomy" id="2843330"/>
    <lineage>
        <taxon>Bacteria</taxon>
        <taxon>Pseudomonadati</taxon>
        <taxon>Pseudomonadota</taxon>
        <taxon>Alphaproteobacteria</taxon>
        <taxon>Acetobacterales</taxon>
        <taxon>Elioraeaceae</taxon>
        <taxon>Elioraea</taxon>
    </lineage>
</organism>
<evidence type="ECO:0000256" key="3">
    <source>
        <dbReference type="ARBA" id="ARBA00022519"/>
    </source>
</evidence>